<evidence type="ECO:0000313" key="2">
    <source>
        <dbReference type="Proteomes" id="UP001221898"/>
    </source>
</evidence>
<dbReference type="EMBL" id="JAINUG010000507">
    <property type="protein sequence ID" value="KAJ8367094.1"/>
    <property type="molecule type" value="Genomic_DNA"/>
</dbReference>
<gene>
    <name evidence="1" type="ORF">AAFF_G00331170</name>
</gene>
<reference evidence="1" key="1">
    <citation type="journal article" date="2023" name="Science">
        <title>Genome structures resolve the early diversification of teleost fishes.</title>
        <authorList>
            <person name="Parey E."/>
            <person name="Louis A."/>
            <person name="Montfort J."/>
            <person name="Bouchez O."/>
            <person name="Roques C."/>
            <person name="Iampietro C."/>
            <person name="Lluch J."/>
            <person name="Castinel A."/>
            <person name="Donnadieu C."/>
            <person name="Desvignes T."/>
            <person name="Floi Bucao C."/>
            <person name="Jouanno E."/>
            <person name="Wen M."/>
            <person name="Mejri S."/>
            <person name="Dirks R."/>
            <person name="Jansen H."/>
            <person name="Henkel C."/>
            <person name="Chen W.J."/>
            <person name="Zahm M."/>
            <person name="Cabau C."/>
            <person name="Klopp C."/>
            <person name="Thompson A.W."/>
            <person name="Robinson-Rechavi M."/>
            <person name="Braasch I."/>
            <person name="Lecointre G."/>
            <person name="Bobe J."/>
            <person name="Postlethwait J.H."/>
            <person name="Berthelot C."/>
            <person name="Roest Crollius H."/>
            <person name="Guiguen Y."/>
        </authorList>
    </citation>
    <scope>NUCLEOTIDE SEQUENCE</scope>
    <source>
        <strain evidence="1">NC1722</strain>
    </source>
</reference>
<keyword evidence="2" id="KW-1185">Reference proteome</keyword>
<proteinExistence type="predicted"/>
<protein>
    <submittedName>
        <fullName evidence="1">Uncharacterized protein</fullName>
    </submittedName>
</protein>
<dbReference type="Proteomes" id="UP001221898">
    <property type="component" value="Unassembled WGS sequence"/>
</dbReference>
<comment type="caution">
    <text evidence="1">The sequence shown here is derived from an EMBL/GenBank/DDBJ whole genome shotgun (WGS) entry which is preliminary data.</text>
</comment>
<name>A0AAD7R6S5_9TELE</name>
<organism evidence="1 2">
    <name type="scientific">Aldrovandia affinis</name>
    <dbReference type="NCBI Taxonomy" id="143900"/>
    <lineage>
        <taxon>Eukaryota</taxon>
        <taxon>Metazoa</taxon>
        <taxon>Chordata</taxon>
        <taxon>Craniata</taxon>
        <taxon>Vertebrata</taxon>
        <taxon>Euteleostomi</taxon>
        <taxon>Actinopterygii</taxon>
        <taxon>Neopterygii</taxon>
        <taxon>Teleostei</taxon>
        <taxon>Notacanthiformes</taxon>
        <taxon>Halosauridae</taxon>
        <taxon>Aldrovandia</taxon>
    </lineage>
</organism>
<evidence type="ECO:0000313" key="1">
    <source>
        <dbReference type="EMBL" id="KAJ8367094.1"/>
    </source>
</evidence>
<accession>A0AAD7R6S5</accession>
<dbReference type="AlphaFoldDB" id="A0AAD7R6S5"/>
<sequence>MERFSVQKRAPHGSEAGIRCASELIMSLAEQGRRWRMRVQARKGLLGDVREMCAEPLITWRQQTAKALITRRQRGKLPLSRGR</sequence>